<dbReference type="PROSITE" id="PS00216">
    <property type="entry name" value="SUGAR_TRANSPORT_1"/>
    <property type="match status" value="1"/>
</dbReference>
<dbReference type="PRINTS" id="PR00171">
    <property type="entry name" value="SUGRTRNSPORT"/>
</dbReference>
<feature type="transmembrane region" description="Helical" evidence="8">
    <location>
        <begin position="319"/>
        <end position="341"/>
    </location>
</feature>
<evidence type="ECO:0000256" key="8">
    <source>
        <dbReference type="SAM" id="Phobius"/>
    </source>
</evidence>
<dbReference type="InterPro" id="IPR020846">
    <property type="entry name" value="MFS_dom"/>
</dbReference>
<feature type="transmembrane region" description="Helical" evidence="8">
    <location>
        <begin position="185"/>
        <end position="203"/>
    </location>
</feature>
<evidence type="ECO:0000256" key="5">
    <source>
        <dbReference type="ARBA" id="ARBA00022989"/>
    </source>
</evidence>
<dbReference type="AlphaFoldDB" id="A0A3M7I958"/>
<evidence type="ECO:0000259" key="9">
    <source>
        <dbReference type="PROSITE" id="PS50850"/>
    </source>
</evidence>
<keyword evidence="5 8" id="KW-1133">Transmembrane helix</keyword>
<comment type="subcellular location">
    <subcellularLocation>
        <location evidence="1">Membrane</location>
        <topology evidence="1">Multi-pass membrane protein</topology>
    </subcellularLocation>
</comment>
<dbReference type="Gene3D" id="1.20.1250.20">
    <property type="entry name" value="MFS general substrate transporter like domains"/>
    <property type="match status" value="1"/>
</dbReference>
<dbReference type="VEuPathDB" id="FungiDB:BTJ68_04262"/>
<dbReference type="PROSITE" id="PS50850">
    <property type="entry name" value="MFS"/>
    <property type="match status" value="1"/>
</dbReference>
<name>A0A3M7I958_HORWE</name>
<dbReference type="InterPro" id="IPR003663">
    <property type="entry name" value="Sugar/inositol_transpt"/>
</dbReference>
<evidence type="ECO:0000256" key="3">
    <source>
        <dbReference type="ARBA" id="ARBA00022448"/>
    </source>
</evidence>
<keyword evidence="6 8" id="KW-0472">Membrane</keyword>
<dbReference type="InterPro" id="IPR005829">
    <property type="entry name" value="Sugar_transporter_CS"/>
</dbReference>
<dbReference type="Pfam" id="PF00083">
    <property type="entry name" value="Sugar_tr"/>
    <property type="match status" value="1"/>
</dbReference>
<dbReference type="PANTHER" id="PTHR48022:SF14">
    <property type="entry name" value="MAJOR FACILITATOR SUPERFAMILY (MFS) PROFILE DOMAIN-CONTAINING PROTEIN-RELATED"/>
    <property type="match status" value="1"/>
</dbReference>
<feature type="domain" description="Major facilitator superfamily (MFS) profile" evidence="9">
    <location>
        <begin position="61"/>
        <end position="508"/>
    </location>
</feature>
<dbReference type="GO" id="GO:0005351">
    <property type="term" value="F:carbohydrate:proton symporter activity"/>
    <property type="evidence" value="ECO:0007669"/>
    <property type="project" value="TreeGrafter"/>
</dbReference>
<proteinExistence type="inferred from homology"/>
<feature type="transmembrane region" description="Helical" evidence="8">
    <location>
        <begin position="416"/>
        <end position="435"/>
    </location>
</feature>
<sequence length="623" mass="68386">MSTPKVNAPDEDDIKVEDRRATTSGAEYPLAQSVTKLAGDVAYGPKGIRGIFSSGPFILSTAFLASLGGFSFGYDQGVISIINVLPQFHAVIPRAATAFGKSFMTAMLLLGCFVGCWFFPYIMDRWSRKTTLLVSAILFNIGGIMMTAAHDYGTLVAGRAIGGLGTGTLALGAPMKFHHRTCGKAVLESVSIVSGVIISYWISYACKDIPSSAAWRIPFGLQLVSATILGTMIQFYPYSPRWLAMKGRTAESLASLCKLRRLPESDDRVQTEYNGILAEVAFQTAVQERRHPGLQPGGLKLELAQWADLFHKKRWRRTAAGAGVMFFQQFQGVNAFIYYAPTLFRNVGQSEEMSLILSGVFNCFQLVRVIIAFALIDSWGRRPLAIYGALGNMVCYLIISALVGTYAGNWDNNESAGWACVAFAFLFITIFGASYSPLGWSLPPEVFPVSIRSKGVDLAVATTWLSNFVIGIAVPPMFEQIGYGTYVFFTIFCALAAVWAFFLVPEAKGKTLEQVDDAFNDNTGEEEQQVMQMLADQALLQDMLCSFVFDPSLPWHLGTRIAWLKPGRQDDAGARRRLEGLVDLLNNGITILSKRMYGRAGVLLKSMALRFHALRIYVAPESI</sequence>
<comment type="caution">
    <text evidence="10">The sequence shown here is derived from an EMBL/GenBank/DDBJ whole genome shotgun (WGS) entry which is preliminary data.</text>
</comment>
<evidence type="ECO:0000256" key="2">
    <source>
        <dbReference type="ARBA" id="ARBA00010992"/>
    </source>
</evidence>
<evidence type="ECO:0000256" key="6">
    <source>
        <dbReference type="ARBA" id="ARBA00023136"/>
    </source>
</evidence>
<dbReference type="GO" id="GO:0016020">
    <property type="term" value="C:membrane"/>
    <property type="evidence" value="ECO:0007669"/>
    <property type="project" value="UniProtKB-SubCell"/>
</dbReference>
<dbReference type="Proteomes" id="UP000281677">
    <property type="component" value="Unassembled WGS sequence"/>
</dbReference>
<feature type="transmembrane region" description="Helical" evidence="8">
    <location>
        <begin position="215"/>
        <end position="238"/>
    </location>
</feature>
<dbReference type="OrthoDB" id="8120565at2759"/>
<dbReference type="InterPro" id="IPR005828">
    <property type="entry name" value="MFS_sugar_transport-like"/>
</dbReference>
<protein>
    <recommendedName>
        <fullName evidence="9">Major facilitator superfamily (MFS) profile domain-containing protein</fullName>
    </recommendedName>
</protein>
<dbReference type="NCBIfam" id="TIGR00879">
    <property type="entry name" value="SP"/>
    <property type="match status" value="1"/>
</dbReference>
<feature type="transmembrane region" description="Helical" evidence="8">
    <location>
        <begin position="456"/>
        <end position="477"/>
    </location>
</feature>
<reference evidence="10 11" key="1">
    <citation type="journal article" date="2018" name="BMC Genomics">
        <title>Genomic evidence for intraspecific hybridization in a clonal and extremely halotolerant yeast.</title>
        <authorList>
            <person name="Gostincar C."/>
            <person name="Stajich J.E."/>
            <person name="Zupancic J."/>
            <person name="Zalar P."/>
            <person name="Gunde-Cimerman N."/>
        </authorList>
    </citation>
    <scope>NUCLEOTIDE SEQUENCE [LARGE SCALE GENOMIC DNA]</scope>
    <source>
        <strain evidence="10 11">EXF-120</strain>
    </source>
</reference>
<accession>A0A3M7I958</accession>
<gene>
    <name evidence="10" type="ORF">D0859_13914</name>
</gene>
<evidence type="ECO:0000256" key="4">
    <source>
        <dbReference type="ARBA" id="ARBA00022692"/>
    </source>
</evidence>
<comment type="similarity">
    <text evidence="2 7">Belongs to the major facilitator superfamily. Sugar transporter (TC 2.A.1.1) family.</text>
</comment>
<feature type="transmembrane region" description="Helical" evidence="8">
    <location>
        <begin position="353"/>
        <end position="375"/>
    </location>
</feature>
<evidence type="ECO:0000256" key="7">
    <source>
        <dbReference type="RuleBase" id="RU003346"/>
    </source>
</evidence>
<dbReference type="SUPFAM" id="SSF103473">
    <property type="entry name" value="MFS general substrate transporter"/>
    <property type="match status" value="1"/>
</dbReference>
<feature type="transmembrane region" description="Helical" evidence="8">
    <location>
        <begin position="130"/>
        <end position="149"/>
    </location>
</feature>
<evidence type="ECO:0000313" key="10">
    <source>
        <dbReference type="EMBL" id="RMZ22069.1"/>
    </source>
</evidence>
<dbReference type="InterPro" id="IPR050360">
    <property type="entry name" value="MFS_Sugar_Transporters"/>
</dbReference>
<evidence type="ECO:0000313" key="11">
    <source>
        <dbReference type="Proteomes" id="UP000281677"/>
    </source>
</evidence>
<evidence type="ECO:0000256" key="1">
    <source>
        <dbReference type="ARBA" id="ARBA00004141"/>
    </source>
</evidence>
<feature type="transmembrane region" description="Helical" evidence="8">
    <location>
        <begin position="483"/>
        <end position="504"/>
    </location>
</feature>
<keyword evidence="4 8" id="KW-0812">Transmembrane</keyword>
<dbReference type="InterPro" id="IPR036259">
    <property type="entry name" value="MFS_trans_sf"/>
</dbReference>
<dbReference type="EMBL" id="QWIT01000603">
    <property type="protein sequence ID" value="RMZ22069.1"/>
    <property type="molecule type" value="Genomic_DNA"/>
</dbReference>
<dbReference type="PANTHER" id="PTHR48022">
    <property type="entry name" value="PLASTIDIC GLUCOSE TRANSPORTER 4"/>
    <property type="match status" value="1"/>
</dbReference>
<feature type="transmembrane region" description="Helical" evidence="8">
    <location>
        <begin position="384"/>
        <end position="404"/>
    </location>
</feature>
<feature type="transmembrane region" description="Helical" evidence="8">
    <location>
        <begin position="103"/>
        <end position="123"/>
    </location>
</feature>
<feature type="transmembrane region" description="Helical" evidence="8">
    <location>
        <begin position="56"/>
        <end position="74"/>
    </location>
</feature>
<organism evidence="10 11">
    <name type="scientific">Hortaea werneckii</name>
    <name type="common">Black yeast</name>
    <name type="synonym">Cladosporium werneckii</name>
    <dbReference type="NCBI Taxonomy" id="91943"/>
    <lineage>
        <taxon>Eukaryota</taxon>
        <taxon>Fungi</taxon>
        <taxon>Dikarya</taxon>
        <taxon>Ascomycota</taxon>
        <taxon>Pezizomycotina</taxon>
        <taxon>Dothideomycetes</taxon>
        <taxon>Dothideomycetidae</taxon>
        <taxon>Mycosphaerellales</taxon>
        <taxon>Teratosphaeriaceae</taxon>
        <taxon>Hortaea</taxon>
    </lineage>
</organism>
<keyword evidence="3 7" id="KW-0813">Transport</keyword>
<feature type="transmembrane region" description="Helical" evidence="8">
    <location>
        <begin position="155"/>
        <end position="173"/>
    </location>
</feature>